<accession>A0ABX0SMV6</accession>
<dbReference type="Proteomes" id="UP000754495">
    <property type="component" value="Unassembled WGS sequence"/>
</dbReference>
<proteinExistence type="predicted"/>
<protein>
    <submittedName>
        <fullName evidence="1">Uncharacterized protein</fullName>
    </submittedName>
</protein>
<evidence type="ECO:0000313" key="2">
    <source>
        <dbReference type="Proteomes" id="UP000754495"/>
    </source>
</evidence>
<name>A0ABX0SMV6_9PSEU</name>
<keyword evidence="2" id="KW-1185">Reference proteome</keyword>
<comment type="caution">
    <text evidence="1">The sequence shown here is derived from an EMBL/GenBank/DDBJ whole genome shotgun (WGS) entry which is preliminary data.</text>
</comment>
<gene>
    <name evidence="1" type="ORF">FHX46_000470</name>
</gene>
<dbReference type="RefSeq" id="WP_167110219.1">
    <property type="nucleotide sequence ID" value="NZ_JAANOU010000001.1"/>
</dbReference>
<organism evidence="1 2">
    <name type="scientific">Amycolatopsis viridis</name>
    <dbReference type="NCBI Taxonomy" id="185678"/>
    <lineage>
        <taxon>Bacteria</taxon>
        <taxon>Bacillati</taxon>
        <taxon>Actinomycetota</taxon>
        <taxon>Actinomycetes</taxon>
        <taxon>Pseudonocardiales</taxon>
        <taxon>Pseudonocardiaceae</taxon>
        <taxon>Amycolatopsis</taxon>
    </lineage>
</organism>
<dbReference type="EMBL" id="JAANOU010000001">
    <property type="protein sequence ID" value="NIH77940.1"/>
    <property type="molecule type" value="Genomic_DNA"/>
</dbReference>
<reference evidence="1 2" key="1">
    <citation type="submission" date="2020-03" db="EMBL/GenBank/DDBJ databases">
        <title>Sequencing the genomes of 1000 actinobacteria strains.</title>
        <authorList>
            <person name="Klenk H.-P."/>
        </authorList>
    </citation>
    <scope>NUCLEOTIDE SEQUENCE [LARGE SCALE GENOMIC DNA]</scope>
    <source>
        <strain evidence="1 2">DSM 45668</strain>
    </source>
</reference>
<evidence type="ECO:0000313" key="1">
    <source>
        <dbReference type="EMBL" id="NIH77940.1"/>
    </source>
</evidence>
<sequence length="306" mass="33347">MNVVIFQIKGREDDLARGVAPAKDEDAVRQAWRQVQAERNIQAADVTRVHCLWQPSRVDRVFLAGMFGRVERTHQFDRPEGDDWTAALAHAAEVMARTAEEAAQERAEETVTDDGDDGEWLPVLRTHDSQLQHYAALPVVAGRLYLGFARTTVTPAGRVGMLHLLRNTVEEMGEEEYLALAGEAMANLKRGLFVRTYTDEEKGTLLTLGRGDDDLCAGSAIVLDDFHQNAAGKVGEDSVVVGLLSPDHIVVAGASSGWAEEIEEWVRTSPDTSGDLVPCALRLDGSPDIEIIAERPAGRLPADATA</sequence>